<proteinExistence type="predicted"/>
<evidence type="ECO:0000313" key="1">
    <source>
        <dbReference type="EMBL" id="AFI82957.1"/>
    </source>
</evidence>
<dbReference type="Gene3D" id="3.90.1150.200">
    <property type="match status" value="1"/>
</dbReference>
<reference evidence="1 2" key="2">
    <citation type="journal article" date="2013" name="Int. J. Syst. Evol. Microbiol.">
        <title>Methylophaga nitratireducenticrescens sp. nov. and Methylophaga frappieri sp. nov., isolated from the biofilm of the methanol-fed denitrification system treating the seawater at the Montreal Biodome.</title>
        <authorList>
            <person name="Villeneuve C."/>
            <person name="Martineau C."/>
            <person name="Mauffrey F."/>
            <person name="Villemur R."/>
        </authorList>
    </citation>
    <scope>NUCLEOTIDE SEQUENCE [LARGE SCALE GENOMIC DNA]</scope>
    <source>
        <strain evidence="1 2">JAM1</strain>
    </source>
</reference>
<dbReference type="PATRIC" id="fig|754476.3.peg.95"/>
<protein>
    <submittedName>
        <fullName evidence="1">Uncharacterized protein</fullName>
    </submittedName>
</protein>
<organism evidence="1 2">
    <name type="scientific">Methylophaga nitratireducenticrescens</name>
    <dbReference type="NCBI Taxonomy" id="754476"/>
    <lineage>
        <taxon>Bacteria</taxon>
        <taxon>Pseudomonadati</taxon>
        <taxon>Pseudomonadota</taxon>
        <taxon>Gammaproteobacteria</taxon>
        <taxon>Thiotrichales</taxon>
        <taxon>Piscirickettsiaceae</taxon>
        <taxon>Methylophaga</taxon>
    </lineage>
</organism>
<dbReference type="EMBL" id="CP003390">
    <property type="protein sequence ID" value="AFI82957.1"/>
    <property type="molecule type" value="Genomic_DNA"/>
</dbReference>
<evidence type="ECO:0000313" key="2">
    <source>
        <dbReference type="Proteomes" id="UP000009144"/>
    </source>
</evidence>
<keyword evidence="2" id="KW-1185">Reference proteome</keyword>
<gene>
    <name evidence="1" type="ordered locus">Q7A_96</name>
</gene>
<reference evidence="1 2" key="1">
    <citation type="journal article" date="2012" name="J. Bacteriol.">
        <title>Complete genome sequences of Methylophaga sp. strain JAM1 and Methylophaga sp. strain JAM7.</title>
        <authorList>
            <person name="Villeneuve C."/>
            <person name="Martineau C."/>
            <person name="Mauffrey F."/>
            <person name="Villemur R."/>
        </authorList>
    </citation>
    <scope>NUCLEOTIDE SEQUENCE [LARGE SCALE GENOMIC DNA]</scope>
    <source>
        <strain evidence="1 2">JAM1</strain>
    </source>
</reference>
<dbReference type="AlphaFoldDB" id="I1XEY8"/>
<name>I1XEY8_METNJ</name>
<dbReference type="Proteomes" id="UP000009144">
    <property type="component" value="Chromosome"/>
</dbReference>
<dbReference type="HOGENOM" id="CLU_2717746_0_0_6"/>
<sequence>METFKARLETDGYVVKKNLFQVPSDWTIDKTLLIDLIKARLAELDLKPAKIKGAANLIKRGSVKIHYQLKNE</sequence>
<accession>I1XEY8</accession>